<keyword evidence="7" id="KW-1185">Reference proteome</keyword>
<dbReference type="InterPro" id="IPR029154">
    <property type="entry name" value="HIBADH-like_NADP-bd"/>
</dbReference>
<dbReference type="RefSeq" id="WP_318596782.1">
    <property type="nucleotide sequence ID" value="NZ_JAWSTH010000018.1"/>
</dbReference>
<dbReference type="EC" id="1.1.-.-" evidence="6"/>
<evidence type="ECO:0000313" key="7">
    <source>
        <dbReference type="Proteomes" id="UP001284601"/>
    </source>
</evidence>
<feature type="domain" description="3-hydroxyisobutyrate dehydrogenase-like NAD-binding" evidence="5">
    <location>
        <begin position="176"/>
        <end position="291"/>
    </location>
</feature>
<keyword evidence="2 6" id="KW-0560">Oxidoreductase</keyword>
<accession>A0ABU4HMJ0</accession>
<dbReference type="PANTHER" id="PTHR43580:SF2">
    <property type="entry name" value="CYTOKINE-LIKE NUCLEAR FACTOR N-PAC"/>
    <property type="match status" value="1"/>
</dbReference>
<dbReference type="EMBL" id="JAWSTH010000018">
    <property type="protein sequence ID" value="MDW5594513.1"/>
    <property type="molecule type" value="Genomic_DNA"/>
</dbReference>
<proteinExistence type="inferred from homology"/>
<evidence type="ECO:0000256" key="1">
    <source>
        <dbReference type="ARBA" id="ARBA00009080"/>
    </source>
</evidence>
<dbReference type="GO" id="GO:0016491">
    <property type="term" value="F:oxidoreductase activity"/>
    <property type="evidence" value="ECO:0007669"/>
    <property type="project" value="UniProtKB-KW"/>
</dbReference>
<dbReference type="InterPro" id="IPR006115">
    <property type="entry name" value="6PGDH_NADP-bd"/>
</dbReference>
<dbReference type="SUPFAM" id="SSF51735">
    <property type="entry name" value="NAD(P)-binding Rossmann-fold domains"/>
    <property type="match status" value="1"/>
</dbReference>
<dbReference type="Gene3D" id="1.10.1040.10">
    <property type="entry name" value="N-(1-d-carboxylethyl)-l-norvaline Dehydrogenase, domain 2"/>
    <property type="match status" value="1"/>
</dbReference>
<reference evidence="6 7" key="2">
    <citation type="submission" date="2023-10" db="EMBL/GenBank/DDBJ databases">
        <authorList>
            <person name="Han X.F."/>
        </authorList>
    </citation>
    <scope>NUCLEOTIDE SEQUENCE [LARGE SCALE GENOMIC DNA]</scope>
    <source>
        <strain evidence="6 7">KCTC 39840</strain>
    </source>
</reference>
<name>A0ABU4HMJ0_9ACTN</name>
<dbReference type="InterPro" id="IPR051265">
    <property type="entry name" value="HIBADH-related_NP60_sf"/>
</dbReference>
<evidence type="ECO:0000256" key="3">
    <source>
        <dbReference type="ARBA" id="ARBA00023027"/>
    </source>
</evidence>
<sequence length="303" mass="30968">MRIAVLGLGRMGAAIAERLLDAGHELTVWNRSPAATEPFAARGVRVAARPADVWQHADAAITMLADGAALEQVVHGDGGLLDGLAAPASGASPTSGGRTVIDMGTVGADTSARIAAVLAERDVALLRAPVSGNPAVVAAGNLSIVVSGPRERFDALAPTLSDIGPNLFYVGDAEQARVVKLALNLMLAGTAQLIAEALVLLEADGVARADALAVIGGSAVGSPFVRYKTDALVADDYSSTFTAELMRKDLELALDAGRRAGVPLPLTAATQQLVQGCISQGMGQLDLMALLPRLRREAGLGDA</sequence>
<dbReference type="Gene3D" id="3.40.50.720">
    <property type="entry name" value="NAD(P)-binding Rossmann-like Domain"/>
    <property type="match status" value="1"/>
</dbReference>
<dbReference type="Pfam" id="PF14833">
    <property type="entry name" value="NAD_binding_11"/>
    <property type="match status" value="1"/>
</dbReference>
<evidence type="ECO:0000259" key="4">
    <source>
        <dbReference type="Pfam" id="PF03446"/>
    </source>
</evidence>
<dbReference type="InterPro" id="IPR008927">
    <property type="entry name" value="6-PGluconate_DH-like_C_sf"/>
</dbReference>
<dbReference type="Proteomes" id="UP001284601">
    <property type="component" value="Unassembled WGS sequence"/>
</dbReference>
<dbReference type="InterPro" id="IPR036291">
    <property type="entry name" value="NAD(P)-bd_dom_sf"/>
</dbReference>
<dbReference type="PIRSF" id="PIRSF000103">
    <property type="entry name" value="HIBADH"/>
    <property type="match status" value="1"/>
</dbReference>
<gene>
    <name evidence="6" type="ORF">R7226_09210</name>
</gene>
<evidence type="ECO:0000313" key="6">
    <source>
        <dbReference type="EMBL" id="MDW5594513.1"/>
    </source>
</evidence>
<dbReference type="InterPro" id="IPR013328">
    <property type="entry name" value="6PGD_dom2"/>
</dbReference>
<evidence type="ECO:0000259" key="5">
    <source>
        <dbReference type="Pfam" id="PF14833"/>
    </source>
</evidence>
<dbReference type="InterPro" id="IPR015815">
    <property type="entry name" value="HIBADH-related"/>
</dbReference>
<dbReference type="SUPFAM" id="SSF48179">
    <property type="entry name" value="6-phosphogluconate dehydrogenase C-terminal domain-like"/>
    <property type="match status" value="1"/>
</dbReference>
<comment type="caution">
    <text evidence="6">The sequence shown here is derived from an EMBL/GenBank/DDBJ whole genome shotgun (WGS) entry which is preliminary data.</text>
</comment>
<comment type="similarity">
    <text evidence="1">Belongs to the HIBADH-related family.</text>
</comment>
<dbReference type="PANTHER" id="PTHR43580">
    <property type="entry name" value="OXIDOREDUCTASE GLYR1-RELATED"/>
    <property type="match status" value="1"/>
</dbReference>
<feature type="domain" description="6-phosphogluconate dehydrogenase NADP-binding" evidence="4">
    <location>
        <begin position="2"/>
        <end position="171"/>
    </location>
</feature>
<organism evidence="6 7">
    <name type="scientific">Conexibacter stalactiti</name>
    <dbReference type="NCBI Taxonomy" id="1940611"/>
    <lineage>
        <taxon>Bacteria</taxon>
        <taxon>Bacillati</taxon>
        <taxon>Actinomycetota</taxon>
        <taxon>Thermoleophilia</taxon>
        <taxon>Solirubrobacterales</taxon>
        <taxon>Conexibacteraceae</taxon>
        <taxon>Conexibacter</taxon>
    </lineage>
</organism>
<protein>
    <submittedName>
        <fullName evidence="6">NAD(P)-dependent oxidoreductase</fullName>
        <ecNumber evidence="6">1.1.-.-</ecNumber>
    </submittedName>
</protein>
<keyword evidence="3" id="KW-0520">NAD</keyword>
<reference evidence="7" key="1">
    <citation type="submission" date="2023-07" db="EMBL/GenBank/DDBJ databases">
        <title>Conexibacter stalactiti sp. nov., isolated from stalactites in a lava cave and emended description of the genus Conexibacter.</title>
        <authorList>
            <person name="Lee S.D."/>
        </authorList>
    </citation>
    <scope>NUCLEOTIDE SEQUENCE [LARGE SCALE GENOMIC DNA]</scope>
    <source>
        <strain evidence="7">KCTC 39840</strain>
    </source>
</reference>
<evidence type="ECO:0000256" key="2">
    <source>
        <dbReference type="ARBA" id="ARBA00023002"/>
    </source>
</evidence>
<dbReference type="Pfam" id="PF03446">
    <property type="entry name" value="NAD_binding_2"/>
    <property type="match status" value="1"/>
</dbReference>